<dbReference type="GO" id="GO:0030915">
    <property type="term" value="C:Smc5-Smc6 complex"/>
    <property type="evidence" value="ECO:0007669"/>
    <property type="project" value="InterPro"/>
</dbReference>
<comment type="similarity">
    <text evidence="4">Belongs to the NSE1 family.</text>
</comment>
<dbReference type="SUPFAM" id="SSF57850">
    <property type="entry name" value="RING/U-box"/>
    <property type="match status" value="1"/>
</dbReference>
<dbReference type="GO" id="GO:0006281">
    <property type="term" value="P:DNA repair"/>
    <property type="evidence" value="ECO:0007669"/>
    <property type="project" value="InterPro"/>
</dbReference>
<evidence type="ECO:0000259" key="13">
    <source>
        <dbReference type="PROSITE" id="PS50089"/>
    </source>
</evidence>
<dbReference type="AlphaFoldDB" id="A0A1A9WPH2"/>
<name>A0A1A9WPH2_9MUSC</name>
<dbReference type="Gene3D" id="1.10.10.10">
    <property type="entry name" value="Winged helix-like DNA-binding domain superfamily/Winged helix DNA-binding domain"/>
    <property type="match status" value="1"/>
</dbReference>
<evidence type="ECO:0000256" key="7">
    <source>
        <dbReference type="ARBA" id="ARBA00022723"/>
    </source>
</evidence>
<dbReference type="Pfam" id="PF08746">
    <property type="entry name" value="zf-RING-like"/>
    <property type="match status" value="1"/>
</dbReference>
<protein>
    <recommendedName>
        <fullName evidence="6">Non-structural maintenance of chromosomes element 1 homolog</fullName>
        <ecNumber evidence="5">2.3.2.27</ecNumber>
    </recommendedName>
</protein>
<dbReference type="SMART" id="SM00440">
    <property type="entry name" value="ZnF_C2C2"/>
    <property type="match status" value="1"/>
</dbReference>
<feature type="domain" description="TFIIS-type" evidence="14">
    <location>
        <begin position="329"/>
        <end position="370"/>
    </location>
</feature>
<dbReference type="PANTHER" id="PTHR13214:SF1">
    <property type="entry name" value="ZINC FINGER PROTEIN 330"/>
    <property type="match status" value="1"/>
</dbReference>
<dbReference type="PROSITE" id="PS51133">
    <property type="entry name" value="ZF_TFIIS_2"/>
    <property type="match status" value="1"/>
</dbReference>
<evidence type="ECO:0000256" key="11">
    <source>
        <dbReference type="ARBA" id="ARBA00023242"/>
    </source>
</evidence>
<evidence type="ECO:0000256" key="8">
    <source>
        <dbReference type="ARBA" id="ARBA00022737"/>
    </source>
</evidence>
<comment type="similarity">
    <text evidence="3">Belongs to the NOA36 family.</text>
</comment>
<dbReference type="EnsemblMetazoa" id="GBRI027094-RA">
    <property type="protein sequence ID" value="GBRI027094-PA"/>
    <property type="gene ID" value="GBRI027094"/>
</dbReference>
<dbReference type="Pfam" id="PF01096">
    <property type="entry name" value="Zn_ribbon_TFIIS"/>
    <property type="match status" value="1"/>
</dbReference>
<comment type="subcellular location">
    <subcellularLocation>
        <location evidence="2">Nucleus</location>
        <location evidence="2">Nucleolus</location>
    </subcellularLocation>
</comment>
<evidence type="ECO:0000256" key="9">
    <source>
        <dbReference type="ARBA" id="ARBA00022771"/>
    </source>
</evidence>
<dbReference type="InterPro" id="IPR001841">
    <property type="entry name" value="Znf_RING"/>
</dbReference>
<dbReference type="STRING" id="37001.A0A1A9WPH2"/>
<dbReference type="InterPro" id="IPR011513">
    <property type="entry name" value="Nse1"/>
</dbReference>
<keyword evidence="10" id="KW-0862">Zinc</keyword>
<evidence type="ECO:0000256" key="12">
    <source>
        <dbReference type="PROSITE-ProRule" id="PRU00472"/>
    </source>
</evidence>
<dbReference type="GO" id="GO:0005730">
    <property type="term" value="C:nucleolus"/>
    <property type="evidence" value="ECO:0007669"/>
    <property type="project" value="UniProtKB-SubCell"/>
</dbReference>
<evidence type="ECO:0000256" key="4">
    <source>
        <dbReference type="ARBA" id="ARBA00010258"/>
    </source>
</evidence>
<keyword evidence="8" id="KW-0677">Repeat</keyword>
<keyword evidence="7" id="KW-0479">Metal-binding</keyword>
<evidence type="ECO:0000256" key="2">
    <source>
        <dbReference type="ARBA" id="ARBA00004604"/>
    </source>
</evidence>
<dbReference type="GO" id="GO:0006351">
    <property type="term" value="P:DNA-templated transcription"/>
    <property type="evidence" value="ECO:0007669"/>
    <property type="project" value="InterPro"/>
</dbReference>
<dbReference type="Pfam" id="PF06524">
    <property type="entry name" value="NOA36"/>
    <property type="match status" value="1"/>
</dbReference>
<evidence type="ECO:0000256" key="5">
    <source>
        <dbReference type="ARBA" id="ARBA00012483"/>
    </source>
</evidence>
<dbReference type="Pfam" id="PF07574">
    <property type="entry name" value="SMC_Nse1"/>
    <property type="match status" value="1"/>
</dbReference>
<dbReference type="Gene3D" id="3.30.40.10">
    <property type="entry name" value="Zinc/RING finger domain, C3HC4 (zinc finger)"/>
    <property type="match status" value="1"/>
</dbReference>
<dbReference type="InterPro" id="IPR001222">
    <property type="entry name" value="Znf_TFIIS"/>
</dbReference>
<dbReference type="InterPro" id="IPR014857">
    <property type="entry name" value="Nse1_RING_C4HC3-type"/>
</dbReference>
<dbReference type="InterPro" id="IPR010531">
    <property type="entry name" value="NOA36"/>
</dbReference>
<evidence type="ECO:0000313" key="16">
    <source>
        <dbReference type="Proteomes" id="UP000091820"/>
    </source>
</evidence>
<sequence>MPKKKTGQRKKAEKQKLRLKEIRNRETSLADMPCNAPMECEKCEKKQKSRAFCYFCQSLQRLPICAHCGKVKCMLKTGDCVVKHAGVFTTGLGMVGAICDFCEAWICHGRKCLQTHACTCPLQNAICLECERGVWEHGGRIFKCSYCDGFLCEDDQFEHQASCQVLESENYKCQSCNRLGQYSCLRCKTCYCEDHVRRKGFKYEKNKAIPCPKCNYETSVTKDLSMSTRTHKFGRQQQGGAMDSEDETSGDGYYNYRSEFCPSCGSIFPILGKTDEITCYSCKKVFPTDVLEGRIIDYTINFNSYDPEILNNKQKTKEEPNDEIDGPIVDRICPKCGCNKMSYATLQLRSADEGQTVKRQLLQACINYGSIKLEDFQLILNDLCKAYQVEELSENIEGRKLLIDEINEKINRYDQMLSIIKHPLNNEDYVVFTLLKTNSACKFQPLYTDNERKYFYKLLETLANSEDFGLEWNNIYSVAHTLSANAQHPITKQRVQELEEQWICQGYFIAKDDKIFFGPRTIVEYGNYLKNHFPDFIKDCILCNKIVFWDIKCDECGKKLHRECIRKYLTKKSNCPACKKRWNKRLL</sequence>
<keyword evidence="11" id="KW-0539">Nucleus</keyword>
<comment type="catalytic activity">
    <reaction evidence="1">
        <text>S-ubiquitinyl-[E2 ubiquitin-conjugating enzyme]-L-cysteine + [acceptor protein]-L-lysine = [E2 ubiquitin-conjugating enzyme]-L-cysteine + N(6)-ubiquitinyl-[acceptor protein]-L-lysine.</text>
        <dbReference type="EC" id="2.3.2.27"/>
    </reaction>
</comment>
<dbReference type="GO" id="GO:0061630">
    <property type="term" value="F:ubiquitin protein ligase activity"/>
    <property type="evidence" value="ECO:0007669"/>
    <property type="project" value="UniProtKB-EC"/>
</dbReference>
<dbReference type="Proteomes" id="UP000091820">
    <property type="component" value="Unassembled WGS sequence"/>
</dbReference>
<feature type="domain" description="RING-type" evidence="13">
    <location>
        <begin position="540"/>
        <end position="579"/>
    </location>
</feature>
<dbReference type="InterPro" id="IPR013083">
    <property type="entry name" value="Znf_RING/FYVE/PHD"/>
</dbReference>
<dbReference type="GO" id="GO:0008270">
    <property type="term" value="F:zinc ion binding"/>
    <property type="evidence" value="ECO:0007669"/>
    <property type="project" value="UniProtKB-KW"/>
</dbReference>
<dbReference type="SUPFAM" id="SSF57783">
    <property type="entry name" value="Zinc beta-ribbon"/>
    <property type="match status" value="1"/>
</dbReference>
<proteinExistence type="inferred from homology"/>
<keyword evidence="16" id="KW-1185">Reference proteome</keyword>
<keyword evidence="9 12" id="KW-0863">Zinc-finger</keyword>
<evidence type="ECO:0000256" key="10">
    <source>
        <dbReference type="ARBA" id="ARBA00022833"/>
    </source>
</evidence>
<dbReference type="EC" id="2.3.2.27" evidence="5"/>
<evidence type="ECO:0000313" key="15">
    <source>
        <dbReference type="EnsemblMetazoa" id="GBRI027094-PA"/>
    </source>
</evidence>
<dbReference type="PANTHER" id="PTHR13214">
    <property type="entry name" value="ZINC FINGER PROTEIN 330"/>
    <property type="match status" value="1"/>
</dbReference>
<dbReference type="Gene3D" id="2.20.25.10">
    <property type="match status" value="1"/>
</dbReference>
<evidence type="ECO:0000256" key="3">
    <source>
        <dbReference type="ARBA" id="ARBA00007212"/>
    </source>
</evidence>
<reference evidence="16" key="1">
    <citation type="submission" date="2014-03" db="EMBL/GenBank/DDBJ databases">
        <authorList>
            <person name="Aksoy S."/>
            <person name="Warren W."/>
            <person name="Wilson R.K."/>
        </authorList>
    </citation>
    <scope>NUCLEOTIDE SEQUENCE [LARGE SCALE GENOMIC DNA]</scope>
    <source>
        <strain evidence="16">IAEA</strain>
    </source>
</reference>
<evidence type="ECO:0000256" key="1">
    <source>
        <dbReference type="ARBA" id="ARBA00000900"/>
    </source>
</evidence>
<reference evidence="15" key="2">
    <citation type="submission" date="2020-05" db="UniProtKB">
        <authorList>
            <consortium name="EnsemblMetazoa"/>
        </authorList>
    </citation>
    <scope>IDENTIFICATION</scope>
    <source>
        <strain evidence="15">IAEA</strain>
    </source>
</reference>
<dbReference type="PROSITE" id="PS50089">
    <property type="entry name" value="ZF_RING_2"/>
    <property type="match status" value="1"/>
</dbReference>
<dbReference type="VEuPathDB" id="VectorBase:GBRI027094"/>
<evidence type="ECO:0000259" key="14">
    <source>
        <dbReference type="PROSITE" id="PS51133"/>
    </source>
</evidence>
<dbReference type="InterPro" id="IPR036388">
    <property type="entry name" value="WH-like_DNA-bd_sf"/>
</dbReference>
<dbReference type="GO" id="GO:0003676">
    <property type="term" value="F:nucleic acid binding"/>
    <property type="evidence" value="ECO:0007669"/>
    <property type="project" value="InterPro"/>
</dbReference>
<evidence type="ECO:0000256" key="6">
    <source>
        <dbReference type="ARBA" id="ARBA00019422"/>
    </source>
</evidence>
<organism evidence="15 16">
    <name type="scientific">Glossina brevipalpis</name>
    <dbReference type="NCBI Taxonomy" id="37001"/>
    <lineage>
        <taxon>Eukaryota</taxon>
        <taxon>Metazoa</taxon>
        <taxon>Ecdysozoa</taxon>
        <taxon>Arthropoda</taxon>
        <taxon>Hexapoda</taxon>
        <taxon>Insecta</taxon>
        <taxon>Pterygota</taxon>
        <taxon>Neoptera</taxon>
        <taxon>Endopterygota</taxon>
        <taxon>Diptera</taxon>
        <taxon>Brachycera</taxon>
        <taxon>Muscomorpha</taxon>
        <taxon>Hippoboscoidea</taxon>
        <taxon>Glossinidae</taxon>
        <taxon>Glossina</taxon>
    </lineage>
</organism>
<accession>A0A1A9WPH2</accession>